<reference evidence="1" key="1">
    <citation type="submission" date="2023-11" db="EMBL/GenBank/DDBJ databases">
        <authorList>
            <person name="De Vega J J."/>
            <person name="De Vega J J."/>
        </authorList>
    </citation>
    <scope>NUCLEOTIDE SEQUENCE</scope>
</reference>
<sequence length="208" mass="23080">MSSQSSAADLNHSGTPTVLEELTSSTHTETYGVTKALEKLLRVVAQDALTFPRNIHSAYTAISIARYALDDIKALIKSVDKDEFSPVTWDNFVKYTTLIPILENFCLSFERISHAESQATLTSGTISVTALSLHLAEWETRRKLLSDLLRGFPKDFVSAKIREQIDEIGSIQRHDDCVLFAAICAETNNELFPVKSGATKPFIDKTVE</sequence>
<feature type="non-terminal residue" evidence="1">
    <location>
        <position position="1"/>
    </location>
</feature>
<evidence type="ECO:0000313" key="2">
    <source>
        <dbReference type="Proteomes" id="UP001295794"/>
    </source>
</evidence>
<dbReference type="Proteomes" id="UP001295794">
    <property type="component" value="Unassembled WGS sequence"/>
</dbReference>
<proteinExistence type="predicted"/>
<gene>
    <name evidence="1" type="ORF">MYCIT1_LOCUS24581</name>
</gene>
<organism evidence="1 2">
    <name type="scientific">Mycena citricolor</name>
    <dbReference type="NCBI Taxonomy" id="2018698"/>
    <lineage>
        <taxon>Eukaryota</taxon>
        <taxon>Fungi</taxon>
        <taxon>Dikarya</taxon>
        <taxon>Basidiomycota</taxon>
        <taxon>Agaricomycotina</taxon>
        <taxon>Agaricomycetes</taxon>
        <taxon>Agaricomycetidae</taxon>
        <taxon>Agaricales</taxon>
        <taxon>Marasmiineae</taxon>
        <taxon>Mycenaceae</taxon>
        <taxon>Mycena</taxon>
    </lineage>
</organism>
<dbReference type="EMBL" id="CAVNYO010000406">
    <property type="protein sequence ID" value="CAK5276386.1"/>
    <property type="molecule type" value="Genomic_DNA"/>
</dbReference>
<keyword evidence="2" id="KW-1185">Reference proteome</keyword>
<name>A0AAD2K3Z5_9AGAR</name>
<dbReference type="AlphaFoldDB" id="A0AAD2K3Z5"/>
<evidence type="ECO:0000313" key="1">
    <source>
        <dbReference type="EMBL" id="CAK5276386.1"/>
    </source>
</evidence>
<accession>A0AAD2K3Z5</accession>
<comment type="caution">
    <text evidence="1">The sequence shown here is derived from an EMBL/GenBank/DDBJ whole genome shotgun (WGS) entry which is preliminary data.</text>
</comment>
<protein>
    <submittedName>
        <fullName evidence="1">Uncharacterized protein</fullName>
    </submittedName>
</protein>